<dbReference type="PANTHER" id="PTHR38797:SF6">
    <property type="match status" value="1"/>
</dbReference>
<gene>
    <name evidence="1" type="ORF">CRHIZ90672A_00004728</name>
</gene>
<organism evidence="1 2">
    <name type="scientific">Clonostachys rhizophaga</name>
    <dbReference type="NCBI Taxonomy" id="160324"/>
    <lineage>
        <taxon>Eukaryota</taxon>
        <taxon>Fungi</taxon>
        <taxon>Dikarya</taxon>
        <taxon>Ascomycota</taxon>
        <taxon>Pezizomycotina</taxon>
        <taxon>Sordariomycetes</taxon>
        <taxon>Hypocreomycetidae</taxon>
        <taxon>Hypocreales</taxon>
        <taxon>Bionectriaceae</taxon>
        <taxon>Clonostachys</taxon>
    </lineage>
</organism>
<feature type="non-terminal residue" evidence="1">
    <location>
        <position position="1"/>
    </location>
</feature>
<evidence type="ECO:0000313" key="1">
    <source>
        <dbReference type="EMBL" id="CAH0042627.1"/>
    </source>
</evidence>
<protein>
    <submittedName>
        <fullName evidence="1">Uncharacterized protein</fullName>
    </submittedName>
</protein>
<comment type="caution">
    <text evidence="1">The sequence shown here is derived from an EMBL/GenBank/DDBJ whole genome shotgun (WGS) entry which is preliminary data.</text>
</comment>
<dbReference type="Pfam" id="PF12311">
    <property type="entry name" value="DUF3632"/>
    <property type="match status" value="1"/>
</dbReference>
<dbReference type="Proteomes" id="UP000696573">
    <property type="component" value="Unassembled WGS sequence"/>
</dbReference>
<accession>A0A9N9W3L5</accession>
<dbReference type="AlphaFoldDB" id="A0A9N9W3L5"/>
<dbReference type="PANTHER" id="PTHR38797">
    <property type="entry name" value="NUCLEAR PORE COMPLEX PROTEIN NUP85-RELATED"/>
    <property type="match status" value="1"/>
</dbReference>
<keyword evidence="2" id="KW-1185">Reference proteome</keyword>
<dbReference type="InterPro" id="IPR053204">
    <property type="entry name" value="Oxopyrrolidines_Biosynth-assoc"/>
</dbReference>
<evidence type="ECO:0000313" key="2">
    <source>
        <dbReference type="Proteomes" id="UP000696573"/>
    </source>
</evidence>
<dbReference type="InterPro" id="IPR022085">
    <property type="entry name" value="OpdG"/>
</dbReference>
<sequence>GRKEIVTFRQLGQRPETDAIINMINQDTISTAKAVEKITALTTAVGDAEYSTLQMHASVVTVCMIRAARLLPPDQQSKLIDFAQRLQQVTIPRPHDGGVLALDGGDEDEEFWSGMPMLSLHLADYHAAVARFGTQEENDRYFENCTAFVAQLSEAGFLNWKENLGWSYGALICILNVNRNVRKKDIRLACIWLIYAPAKLWLNIQLSQTNKYLDVVEKFTPEHWPKWRQVLQDCQNASSEEFSDKDTQELIKRALDSMDKTKAEQNSSI</sequence>
<proteinExistence type="predicted"/>
<reference evidence="1" key="1">
    <citation type="submission" date="2021-10" db="EMBL/GenBank/DDBJ databases">
        <authorList>
            <person name="Piombo E."/>
        </authorList>
    </citation>
    <scope>NUCLEOTIDE SEQUENCE</scope>
</reference>
<dbReference type="OrthoDB" id="3350591at2759"/>
<name>A0A9N9W3L5_9HYPO</name>
<dbReference type="EMBL" id="CABFNQ020000768">
    <property type="protein sequence ID" value="CAH0042627.1"/>
    <property type="molecule type" value="Genomic_DNA"/>
</dbReference>